<evidence type="ECO:0000313" key="1">
    <source>
        <dbReference type="EMBL" id="NKG21095.1"/>
    </source>
</evidence>
<evidence type="ECO:0000313" key="2">
    <source>
        <dbReference type="Proteomes" id="UP000746595"/>
    </source>
</evidence>
<accession>A0ABX1G6D9</accession>
<dbReference type="RefSeq" id="WP_168151920.1">
    <property type="nucleotide sequence ID" value="NZ_JAAWVT010000004.1"/>
</dbReference>
<dbReference type="Proteomes" id="UP000746595">
    <property type="component" value="Unassembled WGS sequence"/>
</dbReference>
<keyword evidence="2" id="KW-1185">Reference proteome</keyword>
<reference evidence="1 2" key="1">
    <citation type="submission" date="2020-04" db="EMBL/GenBank/DDBJ databases">
        <title>Paeniglutamicibacter sp. ANT13_2, a novel actinomycete isolated from sediment in Antarctica.</title>
        <authorList>
            <person name="Sakdapetsiri C."/>
            <person name="Pinyakong O."/>
        </authorList>
    </citation>
    <scope>NUCLEOTIDE SEQUENCE [LARGE SCALE GENOMIC DNA]</scope>
    <source>
        <strain evidence="1 2">ANT13_2</strain>
    </source>
</reference>
<organism evidence="1 2">
    <name type="scientific">Paeniglutamicibacter terrestris</name>
    <dbReference type="NCBI Taxonomy" id="2723403"/>
    <lineage>
        <taxon>Bacteria</taxon>
        <taxon>Bacillati</taxon>
        <taxon>Actinomycetota</taxon>
        <taxon>Actinomycetes</taxon>
        <taxon>Micrococcales</taxon>
        <taxon>Micrococcaceae</taxon>
        <taxon>Paeniglutamicibacter</taxon>
    </lineage>
</organism>
<dbReference type="EMBL" id="JAAWVT010000004">
    <property type="protein sequence ID" value="NKG21095.1"/>
    <property type="molecule type" value="Genomic_DNA"/>
</dbReference>
<gene>
    <name evidence="1" type="ORF">HED64_10310</name>
</gene>
<comment type="caution">
    <text evidence="1">The sequence shown here is derived from an EMBL/GenBank/DDBJ whole genome shotgun (WGS) entry which is preliminary data.</text>
</comment>
<name>A0ABX1G6D9_9MICC</name>
<protein>
    <submittedName>
        <fullName evidence="1">DNA primase</fullName>
    </submittedName>
</protein>
<proteinExistence type="predicted"/>
<sequence length="213" mass="22910">MPLLAHPHDSGVKTVTNHETVVKLGMTRTCSHCGADLGFKNAQAEFCSGKCRVAAHRARKSLAVPATMAGMHRWIRWIRDGKQKRPFAVGGYPASVTNPAHWSSMAVARASRQGDGIGFVLAGDGIGCIDLDDCVSAGVVADWAQEILALNPATFTELSESGTGIHIWGLRDAGPGCRIRDGRNLEFYSTGRYIALGSRYRGSPLRLEPLIIP</sequence>